<sequence>MEFKITKFSPKFKEELPPINRPTRSTNSQIIKNLNESSKPTDSLNKFDPLILVAQYEKEINKMKINHNQMLEELHTELNILRSKNRDLLDELIIMNGGNYCCKHLENLSYDILKSNTSDNQKQLSDILYNAKIQHIVSTDDSKNDKNYNCKKELPEIISIRNKFISKENSENKSNLPLQDQLNKCNKLINVLQKENSQQKAELNSLNALLNNGLNISGVGLDRGLIRQNLKPRKKYMSSLSLPTISYLDIVSSEGESLQSVPGSE</sequence>
<dbReference type="AlphaFoldDB" id="A0A5E4MBC1"/>
<name>A0A5E4MBC1_9HEMI</name>
<proteinExistence type="predicted"/>
<keyword evidence="1" id="KW-0175">Coiled coil</keyword>
<reference evidence="3 4" key="1">
    <citation type="submission" date="2019-08" db="EMBL/GenBank/DDBJ databases">
        <authorList>
            <person name="Alioto T."/>
            <person name="Alioto T."/>
            <person name="Gomez Garrido J."/>
        </authorList>
    </citation>
    <scope>NUCLEOTIDE SEQUENCE [LARGE SCALE GENOMIC DNA]</scope>
</reference>
<feature type="coiled-coil region" evidence="1">
    <location>
        <begin position="178"/>
        <end position="209"/>
    </location>
</feature>
<dbReference type="EMBL" id="CABPRJ010000492">
    <property type="protein sequence ID" value="VVC29405.1"/>
    <property type="molecule type" value="Genomic_DNA"/>
</dbReference>
<keyword evidence="4" id="KW-1185">Reference proteome</keyword>
<protein>
    <recommendedName>
        <fullName evidence="2">CCDC92/74 N-terminal domain-containing protein</fullName>
    </recommendedName>
</protein>
<feature type="coiled-coil region" evidence="1">
    <location>
        <begin position="53"/>
        <end position="91"/>
    </location>
</feature>
<evidence type="ECO:0000313" key="4">
    <source>
        <dbReference type="Proteomes" id="UP000325440"/>
    </source>
</evidence>
<dbReference type="Pfam" id="PF14916">
    <property type="entry name" value="CCDC92"/>
    <property type="match status" value="1"/>
</dbReference>
<gene>
    <name evidence="3" type="ORF">CINCED_3A004605</name>
</gene>
<dbReference type="OrthoDB" id="2155209at2759"/>
<organism evidence="3 4">
    <name type="scientific">Cinara cedri</name>
    <dbReference type="NCBI Taxonomy" id="506608"/>
    <lineage>
        <taxon>Eukaryota</taxon>
        <taxon>Metazoa</taxon>
        <taxon>Ecdysozoa</taxon>
        <taxon>Arthropoda</taxon>
        <taxon>Hexapoda</taxon>
        <taxon>Insecta</taxon>
        <taxon>Pterygota</taxon>
        <taxon>Neoptera</taxon>
        <taxon>Paraneoptera</taxon>
        <taxon>Hemiptera</taxon>
        <taxon>Sternorrhyncha</taxon>
        <taxon>Aphidomorpha</taxon>
        <taxon>Aphidoidea</taxon>
        <taxon>Aphididae</taxon>
        <taxon>Lachninae</taxon>
        <taxon>Cinara</taxon>
    </lineage>
</organism>
<dbReference type="Proteomes" id="UP000325440">
    <property type="component" value="Unassembled WGS sequence"/>
</dbReference>
<dbReference type="InterPro" id="IPR039496">
    <property type="entry name" value="CCDC92/74_N"/>
</dbReference>
<evidence type="ECO:0000313" key="3">
    <source>
        <dbReference type="EMBL" id="VVC29405.1"/>
    </source>
</evidence>
<accession>A0A5E4MBC1</accession>
<evidence type="ECO:0000256" key="1">
    <source>
        <dbReference type="SAM" id="Coils"/>
    </source>
</evidence>
<evidence type="ECO:0000259" key="2">
    <source>
        <dbReference type="Pfam" id="PF14916"/>
    </source>
</evidence>
<feature type="domain" description="CCDC92/74 N-terminal" evidence="2">
    <location>
        <begin position="53"/>
        <end position="99"/>
    </location>
</feature>